<dbReference type="EMBL" id="JAKLTN010000001">
    <property type="protein sequence ID" value="MCG2575860.1"/>
    <property type="molecule type" value="Genomic_DNA"/>
</dbReference>
<evidence type="ECO:0000313" key="4">
    <source>
        <dbReference type="Proteomes" id="UP001165384"/>
    </source>
</evidence>
<organism evidence="3 4">
    <name type="scientific">Dechloromonas hankyongensis</name>
    <dbReference type="NCBI Taxonomy" id="2908002"/>
    <lineage>
        <taxon>Bacteria</taxon>
        <taxon>Pseudomonadati</taxon>
        <taxon>Pseudomonadota</taxon>
        <taxon>Betaproteobacteria</taxon>
        <taxon>Rhodocyclales</taxon>
        <taxon>Azonexaceae</taxon>
        <taxon>Dechloromonas</taxon>
    </lineage>
</organism>
<keyword evidence="2" id="KW-0472">Membrane</keyword>
<reference evidence="3" key="1">
    <citation type="submission" date="2022-01" db="EMBL/GenBank/DDBJ databases">
        <authorList>
            <person name="Jo J.-H."/>
            <person name="Im W.-T."/>
        </authorList>
    </citation>
    <scope>NUCLEOTIDE SEQUENCE</scope>
    <source>
        <strain evidence="3">XY25</strain>
    </source>
</reference>
<protein>
    <submittedName>
        <fullName evidence="3">Uncharacterized protein</fullName>
    </submittedName>
</protein>
<comment type="caution">
    <text evidence="3">The sequence shown here is derived from an EMBL/GenBank/DDBJ whole genome shotgun (WGS) entry which is preliminary data.</text>
</comment>
<evidence type="ECO:0000256" key="1">
    <source>
        <dbReference type="SAM" id="MobiDB-lite"/>
    </source>
</evidence>
<proteinExistence type="predicted"/>
<feature type="region of interest" description="Disordered" evidence="1">
    <location>
        <begin position="1"/>
        <end position="21"/>
    </location>
</feature>
<evidence type="ECO:0000313" key="3">
    <source>
        <dbReference type="EMBL" id="MCG2575860.1"/>
    </source>
</evidence>
<dbReference type="RefSeq" id="WP_275707217.1">
    <property type="nucleotide sequence ID" value="NZ_JAKLTN010000001.1"/>
</dbReference>
<keyword evidence="2" id="KW-0812">Transmembrane</keyword>
<keyword evidence="2" id="KW-1133">Transmembrane helix</keyword>
<gene>
    <name evidence="3" type="ORF">LZ012_02490</name>
</gene>
<evidence type="ECO:0000256" key="2">
    <source>
        <dbReference type="SAM" id="Phobius"/>
    </source>
</evidence>
<feature type="transmembrane region" description="Helical" evidence="2">
    <location>
        <begin position="138"/>
        <end position="166"/>
    </location>
</feature>
<sequence length="252" mass="27574">MKPDDLPTSANPTVAKPNPDKQPATTTLWFSFAKLIATLGSIGGVLLHLIGYISYLSYMSAWGLESGPFHKDIDEVLFMGYLAIMDGSNHALSLIGGHVWAILVVWLSLTAYAFLIFRQDKSDTREKAKQIFQRLPNWVPDLLGSVLGSTLTLALFPIGLLFVLVVTTLPVSIGDSFGRSLADSQYKKITAGCEHVTQGNRCLEIRKDGKLIAHGFVIDSSASHIALFDVDLQRARTLVREGTELIADSRSK</sequence>
<accession>A0ABS9JY72</accession>
<keyword evidence="4" id="KW-1185">Reference proteome</keyword>
<dbReference type="Proteomes" id="UP001165384">
    <property type="component" value="Unassembled WGS sequence"/>
</dbReference>
<feature type="transmembrane region" description="Helical" evidence="2">
    <location>
        <begin position="98"/>
        <end position="117"/>
    </location>
</feature>
<feature type="transmembrane region" description="Helical" evidence="2">
    <location>
        <begin position="28"/>
        <end position="55"/>
    </location>
</feature>
<name>A0ABS9JY72_9RHOO</name>